<dbReference type="CDD" id="cd03784">
    <property type="entry name" value="GT1_Gtf-like"/>
    <property type="match status" value="1"/>
</dbReference>
<dbReference type="InterPro" id="IPR010610">
    <property type="entry name" value="EryCIII-like_C"/>
</dbReference>
<dbReference type="PANTHER" id="PTHR48050">
    <property type="entry name" value="STEROL 3-BETA-GLUCOSYLTRANSFERASE"/>
    <property type="match status" value="1"/>
</dbReference>
<feature type="domain" description="Erythromycin biosynthesis protein CIII-like C-terminal" evidence="1">
    <location>
        <begin position="301"/>
        <end position="414"/>
    </location>
</feature>
<comment type="caution">
    <text evidence="2">The sequence shown here is derived from an EMBL/GenBank/DDBJ whole genome shotgun (WGS) entry which is preliminary data.</text>
</comment>
<dbReference type="Gene3D" id="3.40.50.2000">
    <property type="entry name" value="Glycogen Phosphorylase B"/>
    <property type="match status" value="2"/>
</dbReference>
<dbReference type="PANTHER" id="PTHR48050:SF13">
    <property type="entry name" value="STEROL 3-BETA-GLUCOSYLTRANSFERASE UGT80A2"/>
    <property type="match status" value="1"/>
</dbReference>
<gene>
    <name evidence="2" type="ORF">G9H71_06870</name>
</gene>
<dbReference type="InterPro" id="IPR002213">
    <property type="entry name" value="UDP_glucos_trans"/>
</dbReference>
<organism evidence="2 3">
    <name type="scientific">Motilibacter deserti</name>
    <dbReference type="NCBI Taxonomy" id="2714956"/>
    <lineage>
        <taxon>Bacteria</taxon>
        <taxon>Bacillati</taxon>
        <taxon>Actinomycetota</taxon>
        <taxon>Actinomycetes</taxon>
        <taxon>Motilibacterales</taxon>
        <taxon>Motilibacteraceae</taxon>
        <taxon>Motilibacter</taxon>
    </lineage>
</organism>
<dbReference type="InterPro" id="IPR050426">
    <property type="entry name" value="Glycosyltransferase_28"/>
</dbReference>
<evidence type="ECO:0000313" key="3">
    <source>
        <dbReference type="Proteomes" id="UP000800981"/>
    </source>
</evidence>
<evidence type="ECO:0000259" key="1">
    <source>
        <dbReference type="Pfam" id="PF06722"/>
    </source>
</evidence>
<dbReference type="SUPFAM" id="SSF53756">
    <property type="entry name" value="UDP-Glycosyltransferase/glycogen phosphorylase"/>
    <property type="match status" value="1"/>
</dbReference>
<reference evidence="2 3" key="1">
    <citation type="submission" date="2020-03" db="EMBL/GenBank/DDBJ databases">
        <title>Two novel Motilibacter sp.</title>
        <authorList>
            <person name="Liu S."/>
        </authorList>
    </citation>
    <scope>NUCLEOTIDE SEQUENCE [LARGE SCALE GENOMIC DNA]</scope>
    <source>
        <strain evidence="2 3">E257</strain>
    </source>
</reference>
<sequence>MAEVMVTVMPFTGHVTPVLQAVEALRGAGHRVRVYCGSRFAAQAAATGATPVVWRHAPDFDERDLRATFPRAGRPGPRGALANLEHVFVRTAALQAQDLREEWERRPWDVLVADSLSLGGALVSERLGTPWATVSVVPLALPSRDLPPPGLPLAPGRGRLGRARDAALRGAVRVASGRLRRALRQTRAAAGLDPAAVRLDDQWFSPFLVMALGIPGLEPERTDLPAHVHFVGAFPPGGDAALPPGWEPALRARRPVVHVTQGTFGTDPDDLLRPAIAGLGGRSLTVAATTGVVGRDALPFAVPDGVLIAARVPYARLLQLTDVMVTNGGWGGVLAALRHGIPLVVAGRDLDKPAIAGMVARSGAGIDLRTGRPSPEAVAAAVDRVLTEPSFAQHARRLADQLNAHDTAGEVVRLVGQLVADGARVVREASPWAA</sequence>
<evidence type="ECO:0000313" key="2">
    <source>
        <dbReference type="EMBL" id="NHC13504.1"/>
    </source>
</evidence>
<name>A0ABX0GRM0_9ACTN</name>
<keyword evidence="3" id="KW-1185">Reference proteome</keyword>
<dbReference type="RefSeq" id="WP_166279974.1">
    <property type="nucleotide sequence ID" value="NZ_JAANNP010000002.1"/>
</dbReference>
<dbReference type="Proteomes" id="UP000800981">
    <property type="component" value="Unassembled WGS sequence"/>
</dbReference>
<dbReference type="EMBL" id="JAANNP010000002">
    <property type="protein sequence ID" value="NHC13504.1"/>
    <property type="molecule type" value="Genomic_DNA"/>
</dbReference>
<accession>A0ABX0GRM0</accession>
<proteinExistence type="predicted"/>
<protein>
    <submittedName>
        <fullName evidence="2">Glycosyltransferase family 1 protein</fullName>
    </submittedName>
</protein>
<dbReference type="Pfam" id="PF06722">
    <property type="entry name" value="EryCIII-like_C"/>
    <property type="match status" value="1"/>
</dbReference>